<proteinExistence type="predicted"/>
<comment type="caution">
    <text evidence="3">The sequence shown here is derived from an EMBL/GenBank/DDBJ whole genome shotgun (WGS) entry which is preliminary data.</text>
</comment>
<gene>
    <name evidence="3" type="primary">Umodl1_1</name>
    <name evidence="3" type="ORF">XIPELE_R14839</name>
</gene>
<dbReference type="InterPro" id="IPR036364">
    <property type="entry name" value="SEA_dom_sf"/>
</dbReference>
<dbReference type="InterPro" id="IPR036116">
    <property type="entry name" value="FN3_sf"/>
</dbReference>
<dbReference type="AlphaFoldDB" id="A0A7L3PWG5"/>
<dbReference type="InterPro" id="IPR003961">
    <property type="entry name" value="FN3_dom"/>
</dbReference>
<dbReference type="Gene3D" id="2.60.40.10">
    <property type="entry name" value="Immunoglobulins"/>
    <property type="match status" value="1"/>
</dbReference>
<feature type="domain" description="SEA" evidence="1">
    <location>
        <begin position="84"/>
        <end position="122"/>
    </location>
</feature>
<evidence type="ECO:0000313" key="3">
    <source>
        <dbReference type="EMBL" id="NXU94171.1"/>
    </source>
</evidence>
<organism evidence="3 4">
    <name type="scientific">Xiphorhynchus elegans</name>
    <name type="common">elegant woodcreeper</name>
    <dbReference type="NCBI Taxonomy" id="269412"/>
    <lineage>
        <taxon>Eukaryota</taxon>
        <taxon>Metazoa</taxon>
        <taxon>Chordata</taxon>
        <taxon>Craniata</taxon>
        <taxon>Vertebrata</taxon>
        <taxon>Euteleostomi</taxon>
        <taxon>Archelosauria</taxon>
        <taxon>Archosauria</taxon>
        <taxon>Dinosauria</taxon>
        <taxon>Saurischia</taxon>
        <taxon>Theropoda</taxon>
        <taxon>Coelurosauria</taxon>
        <taxon>Aves</taxon>
        <taxon>Neognathae</taxon>
        <taxon>Neoaves</taxon>
        <taxon>Telluraves</taxon>
        <taxon>Australaves</taxon>
        <taxon>Passeriformes</taxon>
        <taxon>Dendrocolaptidae</taxon>
        <taxon>Xiphorhynchus</taxon>
    </lineage>
</organism>
<dbReference type="Proteomes" id="UP000551443">
    <property type="component" value="Unassembled WGS sequence"/>
</dbReference>
<sequence length="122" mass="13496">PITLSIQLESVTSTKIQFSWKPQGGTGDSPYTVSLRGESGEIKRILNETSTAFEGLLSDYQYQISVDVSSCSQNVSASLTVQTAAEVYSGTTRITNKEFKTEYQNKSSQEFKDFETKFVAEV</sequence>
<evidence type="ECO:0000259" key="1">
    <source>
        <dbReference type="PROSITE" id="PS50024"/>
    </source>
</evidence>
<dbReference type="PROSITE" id="PS50024">
    <property type="entry name" value="SEA"/>
    <property type="match status" value="1"/>
</dbReference>
<feature type="non-terminal residue" evidence="3">
    <location>
        <position position="122"/>
    </location>
</feature>
<feature type="non-terminal residue" evidence="3">
    <location>
        <position position="1"/>
    </location>
</feature>
<feature type="domain" description="Fibronectin type-III" evidence="2">
    <location>
        <begin position="1"/>
        <end position="86"/>
    </location>
</feature>
<accession>A0A7L3PWG5</accession>
<dbReference type="Pfam" id="PF00041">
    <property type="entry name" value="fn3"/>
    <property type="match status" value="1"/>
</dbReference>
<evidence type="ECO:0000313" key="4">
    <source>
        <dbReference type="Proteomes" id="UP000551443"/>
    </source>
</evidence>
<dbReference type="InterPro" id="IPR000082">
    <property type="entry name" value="SEA_dom"/>
</dbReference>
<dbReference type="SUPFAM" id="SSF82671">
    <property type="entry name" value="SEA domain"/>
    <property type="match status" value="1"/>
</dbReference>
<reference evidence="3 4" key="1">
    <citation type="submission" date="2019-09" db="EMBL/GenBank/DDBJ databases">
        <title>Bird 10,000 Genomes (B10K) Project - Family phase.</title>
        <authorList>
            <person name="Zhang G."/>
        </authorList>
    </citation>
    <scope>NUCLEOTIDE SEQUENCE [LARGE SCALE GENOMIC DNA]</scope>
    <source>
        <strain evidence="3">OUT-0059</strain>
        <tissue evidence="3">Muscle</tissue>
    </source>
</reference>
<dbReference type="SUPFAM" id="SSF49265">
    <property type="entry name" value="Fibronectin type III"/>
    <property type="match status" value="1"/>
</dbReference>
<dbReference type="PROSITE" id="PS50853">
    <property type="entry name" value="FN3"/>
    <property type="match status" value="1"/>
</dbReference>
<dbReference type="InterPro" id="IPR013783">
    <property type="entry name" value="Ig-like_fold"/>
</dbReference>
<keyword evidence="4" id="KW-1185">Reference proteome</keyword>
<protein>
    <submittedName>
        <fullName evidence="3">UROL1 protein</fullName>
    </submittedName>
</protein>
<name>A0A7L3PWG5_9DEND</name>
<dbReference type="EMBL" id="VZUH01086561">
    <property type="protein sequence ID" value="NXU94171.1"/>
    <property type="molecule type" value="Genomic_DNA"/>
</dbReference>
<evidence type="ECO:0000259" key="2">
    <source>
        <dbReference type="PROSITE" id="PS50853"/>
    </source>
</evidence>